<feature type="signal peptide" evidence="1">
    <location>
        <begin position="1"/>
        <end position="19"/>
    </location>
</feature>
<dbReference type="InterPro" id="IPR018244">
    <property type="entry name" value="Allrgn_V5/Tpx1_CS"/>
</dbReference>
<dbReference type="PRINTS" id="PR00837">
    <property type="entry name" value="V5TPXLIKE"/>
</dbReference>
<dbReference type="InterPro" id="IPR035940">
    <property type="entry name" value="CAP_sf"/>
</dbReference>
<dbReference type="OrthoDB" id="337038at2759"/>
<feature type="chain" id="PRO_5009237258" evidence="1">
    <location>
        <begin position="20"/>
        <end position="233"/>
    </location>
</feature>
<feature type="domain" description="SCP" evidence="2">
    <location>
        <begin position="98"/>
        <end position="225"/>
    </location>
</feature>
<dbReference type="PANTHER" id="PTHR10334">
    <property type="entry name" value="CYSTEINE-RICH SECRETORY PROTEIN-RELATED"/>
    <property type="match status" value="1"/>
</dbReference>
<sequence length="233" mass="25645">MSPTFLIGIIFGLPLLSHAFVSILLTQIETSKSLHSTALLQSEISWVTSRNTIYSAKTITNSVATNSMLVTRSTLDETSRTVTAQPSPGTSSASDYDIFVNDTISVHNKYRSLHGASPLVWSDELYKHAQAYANEYNCNGTLIHSHSPYGENIALGFNTSAAVKAWYDEIKLYNFDNPGFSEETGHFTQVVWKNSTIIGCGYIYCGSYFGQYTICNYEAPGNVAGEYSENVLP</sequence>
<proteinExistence type="predicted"/>
<evidence type="ECO:0000313" key="3">
    <source>
        <dbReference type="EMBL" id="SCW00792.1"/>
    </source>
</evidence>
<dbReference type="EMBL" id="LT598485">
    <property type="protein sequence ID" value="SCW00792.1"/>
    <property type="molecule type" value="Genomic_DNA"/>
</dbReference>
<dbReference type="InterPro" id="IPR001283">
    <property type="entry name" value="CRISP-related"/>
</dbReference>
<organism evidence="3 4">
    <name type="scientific">Lachancea fermentati</name>
    <name type="common">Zygosaccharomyces fermentati</name>
    <dbReference type="NCBI Taxonomy" id="4955"/>
    <lineage>
        <taxon>Eukaryota</taxon>
        <taxon>Fungi</taxon>
        <taxon>Dikarya</taxon>
        <taxon>Ascomycota</taxon>
        <taxon>Saccharomycotina</taxon>
        <taxon>Saccharomycetes</taxon>
        <taxon>Saccharomycetales</taxon>
        <taxon>Saccharomycetaceae</taxon>
        <taxon>Lachancea</taxon>
    </lineage>
</organism>
<reference evidence="3 4" key="1">
    <citation type="submission" date="2016-03" db="EMBL/GenBank/DDBJ databases">
        <authorList>
            <person name="Devillers H."/>
        </authorList>
    </citation>
    <scope>NUCLEOTIDE SEQUENCE [LARGE SCALE GENOMIC DNA]</scope>
    <source>
        <strain evidence="3">CBS 6772</strain>
    </source>
</reference>
<dbReference type="AlphaFoldDB" id="A0A1G4MAA1"/>
<dbReference type="SMART" id="SM00198">
    <property type="entry name" value="SCP"/>
    <property type="match status" value="1"/>
</dbReference>
<dbReference type="FunFam" id="3.40.33.10:FF:000010">
    <property type="entry name" value="Predicted protein"/>
    <property type="match status" value="1"/>
</dbReference>
<keyword evidence="4" id="KW-1185">Reference proteome</keyword>
<gene>
    <name evidence="3" type="ORF">LAFE_0C12090G</name>
</gene>
<dbReference type="PROSITE" id="PS01009">
    <property type="entry name" value="CRISP_1"/>
    <property type="match status" value="1"/>
</dbReference>
<dbReference type="CDD" id="cd05384">
    <property type="entry name" value="CAP_PRY1-like"/>
    <property type="match status" value="1"/>
</dbReference>
<evidence type="ECO:0000259" key="2">
    <source>
        <dbReference type="SMART" id="SM00198"/>
    </source>
</evidence>
<dbReference type="Pfam" id="PF00188">
    <property type="entry name" value="CAP"/>
    <property type="match status" value="1"/>
</dbReference>
<keyword evidence="1" id="KW-0732">Signal</keyword>
<dbReference type="Proteomes" id="UP000190831">
    <property type="component" value="Chromosome C"/>
</dbReference>
<accession>A0A1G4MAA1</accession>
<protein>
    <submittedName>
        <fullName evidence="3">LAFE_0C12090g1_1</fullName>
    </submittedName>
</protein>
<dbReference type="SUPFAM" id="SSF55797">
    <property type="entry name" value="PR-1-like"/>
    <property type="match status" value="1"/>
</dbReference>
<dbReference type="Gene3D" id="3.40.33.10">
    <property type="entry name" value="CAP"/>
    <property type="match status" value="1"/>
</dbReference>
<dbReference type="GO" id="GO:0005576">
    <property type="term" value="C:extracellular region"/>
    <property type="evidence" value="ECO:0007669"/>
    <property type="project" value="InterPro"/>
</dbReference>
<name>A0A1G4MAA1_LACFM</name>
<evidence type="ECO:0000256" key="1">
    <source>
        <dbReference type="SAM" id="SignalP"/>
    </source>
</evidence>
<dbReference type="OMA" id="DAMEWAN"/>
<dbReference type="InterPro" id="IPR014044">
    <property type="entry name" value="CAP_dom"/>
</dbReference>
<evidence type="ECO:0000313" key="4">
    <source>
        <dbReference type="Proteomes" id="UP000190831"/>
    </source>
</evidence>